<keyword evidence="3" id="KW-1185">Reference proteome</keyword>
<evidence type="ECO:0000313" key="3">
    <source>
        <dbReference type="Proteomes" id="UP000717995"/>
    </source>
</evidence>
<sequence length="452" mass="49866">MTKLTRTLIAASLLAAHAGVLHAAVSATEAQKLGTTLTSFGAEKAGNADGSIPEYTGGLTTAPAGFNASSGIRPDPFANEKPLFSIDAKNMDQYTAKLSEGAKALLKNQPGYRIDVYPTHRTVSYPQSVLDKTLKNATGATVTADGTSMLNARGGIPFPIPQSGNEVMLNHVARYQGLRFVMPKFTAYNVNASGRKVISTQGMWTTEGAFYDVSRPADENLLTRARANYSGPARRAGESLQTAEPVDYTNLGRRAYQYLPGQRRVRLAPDLAYDTPNPTTSGMSTVDDTNLFSGKMDRYNWKLVGKKELYVPYNTYRFTYNENPDEMIGPKFINPDVVRWELHRVWVVEGTLKEGQRHIYAKRTYYVDEDSWAALAVDQYDGRGQLWRPGFSYITSLYDKGGVNNTPVGHYDVIAGTYYLNLWPGKYGLKVTDSLEPDSKWTPDNLAGTGIR</sequence>
<protein>
    <submittedName>
        <fullName evidence="2">DUF1329 domain-containing protein</fullName>
    </submittedName>
</protein>
<evidence type="ECO:0000313" key="2">
    <source>
        <dbReference type="EMBL" id="MBM7063004.1"/>
    </source>
</evidence>
<dbReference type="Pfam" id="PF07044">
    <property type="entry name" value="DUF1329"/>
    <property type="match status" value="1"/>
</dbReference>
<dbReference type="RefSeq" id="WP_205350179.1">
    <property type="nucleotide sequence ID" value="NZ_JAFEUP010000006.1"/>
</dbReference>
<reference evidence="2 3" key="1">
    <citation type="submission" date="2021-02" db="EMBL/GenBank/DDBJ databases">
        <authorList>
            <person name="Lee D.-H."/>
        </authorList>
    </citation>
    <scope>NUCLEOTIDE SEQUENCE [LARGE SCALE GENOMIC DNA]</scope>
    <source>
        <strain evidence="2 3">UL073</strain>
    </source>
</reference>
<comment type="caution">
    <text evidence="2">The sequence shown here is derived from an EMBL/GenBank/DDBJ whole genome shotgun (WGS) entry which is preliminary data.</text>
</comment>
<organism evidence="2 3">
    <name type="scientific">Zestomonas insulae</name>
    <dbReference type="NCBI Taxonomy" id="2809017"/>
    <lineage>
        <taxon>Bacteria</taxon>
        <taxon>Pseudomonadati</taxon>
        <taxon>Pseudomonadota</taxon>
        <taxon>Gammaproteobacteria</taxon>
        <taxon>Pseudomonadales</taxon>
        <taxon>Pseudomonadaceae</taxon>
        <taxon>Zestomonas</taxon>
    </lineage>
</organism>
<dbReference type="InterPro" id="IPR010752">
    <property type="entry name" value="DUF1329"/>
</dbReference>
<keyword evidence="1" id="KW-0732">Signal</keyword>
<accession>A0ABS2IIX2</accession>
<gene>
    <name evidence="2" type="ORF">JQX08_19985</name>
</gene>
<proteinExistence type="predicted"/>
<feature type="signal peptide" evidence="1">
    <location>
        <begin position="1"/>
        <end position="23"/>
    </location>
</feature>
<evidence type="ECO:0000256" key="1">
    <source>
        <dbReference type="SAM" id="SignalP"/>
    </source>
</evidence>
<feature type="chain" id="PRO_5045879456" evidence="1">
    <location>
        <begin position="24"/>
        <end position="452"/>
    </location>
</feature>
<dbReference type="EMBL" id="JAFEUP010000006">
    <property type="protein sequence ID" value="MBM7063004.1"/>
    <property type="molecule type" value="Genomic_DNA"/>
</dbReference>
<dbReference type="Gene3D" id="2.50.20.10">
    <property type="entry name" value="Lipoprotein localisation LolA/LolB/LppX"/>
    <property type="match status" value="1"/>
</dbReference>
<name>A0ABS2IIX2_9GAMM</name>
<dbReference type="CDD" id="cd16329">
    <property type="entry name" value="LolA_like"/>
    <property type="match status" value="1"/>
</dbReference>
<dbReference type="Proteomes" id="UP000717995">
    <property type="component" value="Unassembled WGS sequence"/>
</dbReference>